<sequence length="86" mass="9872">MAIFKSTQSPFGWPLLQFPHTPFPTHFPHRNFPTLSHFQFTHSSPAHNGNFPNQNCAGPFQIGHSFQIAHLLPSAEKISKKCVYWR</sequence>
<proteinExistence type="predicted"/>
<accession>M2X8S5</accession>
<dbReference type="GeneID" id="17085218"/>
<gene>
    <name evidence="1" type="ORF">Gasu_61260</name>
</gene>
<reference evidence="2" key="1">
    <citation type="journal article" date="2013" name="Science">
        <title>Gene transfer from bacteria and archaea facilitated evolution of an extremophilic eukaryote.</title>
        <authorList>
            <person name="Schonknecht G."/>
            <person name="Chen W.H."/>
            <person name="Ternes C.M."/>
            <person name="Barbier G.G."/>
            <person name="Shrestha R.P."/>
            <person name="Stanke M."/>
            <person name="Brautigam A."/>
            <person name="Baker B.J."/>
            <person name="Banfield J.F."/>
            <person name="Garavito R.M."/>
            <person name="Carr K."/>
            <person name="Wilkerson C."/>
            <person name="Rensing S.A."/>
            <person name="Gagneul D."/>
            <person name="Dickenson N.E."/>
            <person name="Oesterhelt C."/>
            <person name="Lercher M.J."/>
            <person name="Weber A.P."/>
        </authorList>
    </citation>
    <scope>NUCLEOTIDE SEQUENCE [LARGE SCALE GENOMIC DNA]</scope>
    <source>
        <strain evidence="2">074W</strain>
    </source>
</reference>
<dbReference type="RefSeq" id="XP_005702752.1">
    <property type="nucleotide sequence ID" value="XM_005702695.1"/>
</dbReference>
<keyword evidence="2" id="KW-1185">Reference proteome</keyword>
<dbReference type="Gramene" id="EME26232">
    <property type="protein sequence ID" value="EME26232"/>
    <property type="gene ID" value="Gasu_61260"/>
</dbReference>
<dbReference type="KEGG" id="gsl:Gasu_61260"/>
<protein>
    <submittedName>
        <fullName evidence="1">Uncharacterized protein</fullName>
    </submittedName>
</protein>
<evidence type="ECO:0000313" key="2">
    <source>
        <dbReference type="Proteomes" id="UP000030680"/>
    </source>
</evidence>
<evidence type="ECO:0000313" key="1">
    <source>
        <dbReference type="EMBL" id="EME26232.1"/>
    </source>
</evidence>
<organism evidence="1 2">
    <name type="scientific">Galdieria sulphuraria</name>
    <name type="common">Red alga</name>
    <dbReference type="NCBI Taxonomy" id="130081"/>
    <lineage>
        <taxon>Eukaryota</taxon>
        <taxon>Rhodophyta</taxon>
        <taxon>Bangiophyceae</taxon>
        <taxon>Galdieriales</taxon>
        <taxon>Galdieriaceae</taxon>
        <taxon>Galdieria</taxon>
    </lineage>
</organism>
<name>M2X8S5_GALSU</name>
<dbReference type="Proteomes" id="UP000030680">
    <property type="component" value="Unassembled WGS sequence"/>
</dbReference>
<dbReference type="AlphaFoldDB" id="M2X8S5"/>
<dbReference type="EMBL" id="KB454568">
    <property type="protein sequence ID" value="EME26232.1"/>
    <property type="molecule type" value="Genomic_DNA"/>
</dbReference>